<evidence type="ECO:0000313" key="1">
    <source>
        <dbReference type="EMBL" id="ABI79291.1"/>
    </source>
</evidence>
<dbReference type="RefSeq" id="YP_002003723.1">
    <property type="nucleotide sequence ID" value="NC_011041.1"/>
</dbReference>
<dbReference type="KEGG" id="vg:6446822"/>
<protein>
    <submittedName>
        <fullName evidence="1">Uncharacterized protein</fullName>
    </submittedName>
</protein>
<dbReference type="GeneID" id="6446822"/>
<accession>B3RH10</accession>
<reference evidence="1 2" key="1">
    <citation type="journal article" date="2013" name="Virol. J.">
        <title>The host-range, genomics and proteomics of Escherichia coli O157:H7 bacteriophage rV5.</title>
        <authorList>
            <person name="Kropinski A.M."/>
            <person name="Waddell T."/>
            <person name="Meng J."/>
            <person name="Franklin K."/>
            <person name="Ackermann H.W."/>
            <person name="Ahmed R."/>
            <person name="Mazzocco A."/>
            <person name="Yates J."/>
            <person name="Lingohr E.J."/>
            <person name="Johnson R.P."/>
        </authorList>
    </citation>
    <scope>NUCLEOTIDE SEQUENCE [LARGE SCALE GENOMIC DNA]</scope>
</reference>
<dbReference type="Proteomes" id="UP000203832">
    <property type="component" value="Segment"/>
</dbReference>
<dbReference type="EMBL" id="DQ832317">
    <property type="protein sequence ID" value="ABI79291.1"/>
    <property type="molecule type" value="Genomic_DNA"/>
</dbReference>
<proteinExistence type="predicted"/>
<keyword evidence="2" id="KW-1185">Reference proteome</keyword>
<sequence length="86" mass="10268">MAMHVMVRGSLTTYLNYWMSTNFKCLTHRSIRLCTPSTQLKNWKHLRQSRKPNFMCSTVISTKRHARMRTETKWLTETETRCTILS</sequence>
<evidence type="ECO:0000313" key="2">
    <source>
        <dbReference type="Proteomes" id="UP000203832"/>
    </source>
</evidence>
<organism evidence="1 2">
    <name type="scientific">Escherichia phage V5</name>
    <dbReference type="NCBI Taxonomy" id="399183"/>
    <lineage>
        <taxon>Viruses</taxon>
        <taxon>Duplodnaviria</taxon>
        <taxon>Heunggongvirae</taxon>
        <taxon>Uroviricota</taxon>
        <taxon>Caudoviricetes</taxon>
        <taxon>Vequintavirinae</taxon>
        <taxon>Vequintavirus</taxon>
        <taxon>Vequintavirus V5</taxon>
    </lineage>
</organism>
<name>B3RH10_9CAUD</name>